<accession>A0A183J5I2</accession>
<keyword evidence="2" id="KW-1185">Reference proteome</keyword>
<evidence type="ECO:0000313" key="2">
    <source>
        <dbReference type="Proteomes" id="UP000270296"/>
    </source>
</evidence>
<dbReference type="EMBL" id="UZAM01015124">
    <property type="protein sequence ID" value="VDP37354.1"/>
    <property type="molecule type" value="Genomic_DNA"/>
</dbReference>
<reference evidence="3" key="1">
    <citation type="submission" date="2016-06" db="UniProtKB">
        <authorList>
            <consortium name="WormBaseParasite"/>
        </authorList>
    </citation>
    <scope>IDENTIFICATION</scope>
</reference>
<proteinExistence type="predicted"/>
<reference evidence="1 2" key="2">
    <citation type="submission" date="2018-11" db="EMBL/GenBank/DDBJ databases">
        <authorList>
            <consortium name="Pathogen Informatics"/>
        </authorList>
    </citation>
    <scope>NUCLEOTIDE SEQUENCE [LARGE SCALE GENOMIC DNA]</scope>
</reference>
<organism evidence="3">
    <name type="scientific">Soboliphyme baturini</name>
    <dbReference type="NCBI Taxonomy" id="241478"/>
    <lineage>
        <taxon>Eukaryota</taxon>
        <taxon>Metazoa</taxon>
        <taxon>Ecdysozoa</taxon>
        <taxon>Nematoda</taxon>
        <taxon>Enoplea</taxon>
        <taxon>Dorylaimia</taxon>
        <taxon>Dioctophymatida</taxon>
        <taxon>Dioctophymatoidea</taxon>
        <taxon>Soboliphymatidae</taxon>
        <taxon>Soboliphyme</taxon>
    </lineage>
</organism>
<name>A0A183J5I2_9BILA</name>
<sequence>MPRKSQRKPWFQYPNQTHSLPEAEKWATNEASRCCPGPPFGLLTPEFEIFVDQLVVREVGDAGNGNSTLLLRSGNMLEAPQMSREYAVYLCKQLLGKAWTRKEKMFIAKLCSKFNITKEEYTPKHW</sequence>
<protein>
    <submittedName>
        <fullName evidence="3">HTH_48 domain-containing protein</fullName>
    </submittedName>
</protein>
<dbReference type="WBParaSite" id="SBAD_0001151001-mRNA-1">
    <property type="protein sequence ID" value="SBAD_0001151001-mRNA-1"/>
    <property type="gene ID" value="SBAD_0001151001"/>
</dbReference>
<dbReference type="Proteomes" id="UP000270296">
    <property type="component" value="Unassembled WGS sequence"/>
</dbReference>
<evidence type="ECO:0000313" key="3">
    <source>
        <dbReference type="WBParaSite" id="SBAD_0001151001-mRNA-1"/>
    </source>
</evidence>
<evidence type="ECO:0000313" key="1">
    <source>
        <dbReference type="EMBL" id="VDP37354.1"/>
    </source>
</evidence>
<gene>
    <name evidence="1" type="ORF">SBAD_LOCUS11130</name>
</gene>
<dbReference type="AlphaFoldDB" id="A0A183J5I2"/>